<proteinExistence type="predicted"/>
<evidence type="ECO:0000313" key="3">
    <source>
        <dbReference type="Proteomes" id="UP001265259"/>
    </source>
</evidence>
<dbReference type="CDD" id="cd00761">
    <property type="entry name" value="Glyco_tranf_GTA_type"/>
    <property type="match status" value="1"/>
</dbReference>
<dbReference type="InterPro" id="IPR001173">
    <property type="entry name" value="Glyco_trans_2-like"/>
</dbReference>
<gene>
    <name evidence="2" type="ORF">RM543_09820</name>
</gene>
<dbReference type="EMBL" id="JAVRHL010000002">
    <property type="protein sequence ID" value="MDT0682984.1"/>
    <property type="molecule type" value="Genomic_DNA"/>
</dbReference>
<keyword evidence="3" id="KW-1185">Reference proteome</keyword>
<dbReference type="PANTHER" id="PTHR22916:SF3">
    <property type="entry name" value="UDP-GLCNAC:BETAGAL BETA-1,3-N-ACETYLGLUCOSAMINYLTRANSFERASE-LIKE PROTEIN 1"/>
    <property type="match status" value="1"/>
</dbReference>
<name>A0ABU3DH25_9RHOB</name>
<dbReference type="Pfam" id="PF00535">
    <property type="entry name" value="Glycos_transf_2"/>
    <property type="match status" value="1"/>
</dbReference>
<evidence type="ECO:0000313" key="2">
    <source>
        <dbReference type="EMBL" id="MDT0682984.1"/>
    </source>
</evidence>
<comment type="caution">
    <text evidence="2">The sequence shown here is derived from an EMBL/GenBank/DDBJ whole genome shotgun (WGS) entry which is preliminary data.</text>
</comment>
<dbReference type="Gene3D" id="3.90.550.10">
    <property type="entry name" value="Spore Coat Polysaccharide Biosynthesis Protein SpsA, Chain A"/>
    <property type="match status" value="1"/>
</dbReference>
<dbReference type="SUPFAM" id="SSF53448">
    <property type="entry name" value="Nucleotide-diphospho-sugar transferases"/>
    <property type="match status" value="1"/>
</dbReference>
<evidence type="ECO:0000259" key="1">
    <source>
        <dbReference type="Pfam" id="PF00535"/>
    </source>
</evidence>
<keyword evidence="2" id="KW-0328">Glycosyltransferase</keyword>
<keyword evidence="2" id="KW-0808">Transferase</keyword>
<accession>A0ABU3DH25</accession>
<organism evidence="2 3">
    <name type="scientific">Tropicimonas omnivorans</name>
    <dbReference type="NCBI Taxonomy" id="3075590"/>
    <lineage>
        <taxon>Bacteria</taxon>
        <taxon>Pseudomonadati</taxon>
        <taxon>Pseudomonadota</taxon>
        <taxon>Alphaproteobacteria</taxon>
        <taxon>Rhodobacterales</taxon>
        <taxon>Roseobacteraceae</taxon>
        <taxon>Tropicimonas</taxon>
    </lineage>
</organism>
<dbReference type="PANTHER" id="PTHR22916">
    <property type="entry name" value="GLYCOSYLTRANSFERASE"/>
    <property type="match status" value="1"/>
</dbReference>
<feature type="domain" description="Glycosyltransferase 2-like" evidence="1">
    <location>
        <begin position="5"/>
        <end position="131"/>
    </location>
</feature>
<protein>
    <submittedName>
        <fullName evidence="2">Glycosyltransferase family 2 protein</fullName>
        <ecNumber evidence="2">2.4.-.-</ecNumber>
    </submittedName>
</protein>
<dbReference type="EC" id="2.4.-.-" evidence="2"/>
<dbReference type="RefSeq" id="WP_311691040.1">
    <property type="nucleotide sequence ID" value="NZ_JAVRHL010000002.1"/>
</dbReference>
<sequence length="304" mass="33071">MPRFTIIVPCFNAEDTLPETLDSLVAQTFGDWEALLVDDGSTDATRLLIDAARHAEPRFRLIEGEGRGPAVARNTAARLANAPILAFCDADDLWTPDKLARLAQAFDDHALAAVYARYGFFDHGEIRTLSTVPTGPLRVPQLLGENPVGTMSNLAVRACVFASTGGFDETLVHNEDLEWLVRLVGEGHRTIGLQQTLVHYRTSRTGLSADLCKMQAGRQAAIASARSYGFDAEPRHEAVNLRYLARRALRVDAPGVEALRFALAGLMRSPAGFFSSPRRGALTIAGALAAPLLPRPLRRRLFAS</sequence>
<dbReference type="GO" id="GO:0016757">
    <property type="term" value="F:glycosyltransferase activity"/>
    <property type="evidence" value="ECO:0007669"/>
    <property type="project" value="UniProtKB-KW"/>
</dbReference>
<dbReference type="InterPro" id="IPR029044">
    <property type="entry name" value="Nucleotide-diphossugar_trans"/>
</dbReference>
<dbReference type="Proteomes" id="UP001265259">
    <property type="component" value="Unassembled WGS sequence"/>
</dbReference>
<reference evidence="2 3" key="1">
    <citation type="submission" date="2023-09" db="EMBL/GenBank/DDBJ databases">
        <authorList>
            <person name="Rey-Velasco X."/>
        </authorList>
    </citation>
    <scope>NUCLEOTIDE SEQUENCE [LARGE SCALE GENOMIC DNA]</scope>
    <source>
        <strain evidence="2 3">F158</strain>
    </source>
</reference>